<feature type="domain" description="Rad50/SbcC-type AAA" evidence="6">
    <location>
        <begin position="5"/>
        <end position="182"/>
    </location>
</feature>
<dbReference type="Proteomes" id="UP000318336">
    <property type="component" value="Unassembled WGS sequence"/>
</dbReference>
<protein>
    <recommendedName>
        <fullName evidence="3">Nuclease SbcCD subunit C</fullName>
    </recommendedName>
</protein>
<organism evidence="7 8">
    <name type="scientific">Barrientosiimonas humi</name>
    <dbReference type="NCBI Taxonomy" id="999931"/>
    <lineage>
        <taxon>Bacteria</taxon>
        <taxon>Bacillati</taxon>
        <taxon>Actinomycetota</taxon>
        <taxon>Actinomycetes</taxon>
        <taxon>Micrococcales</taxon>
        <taxon>Dermacoccaceae</taxon>
        <taxon>Barrientosiimonas</taxon>
    </lineage>
</organism>
<feature type="coiled-coil region" evidence="4">
    <location>
        <begin position="732"/>
        <end position="766"/>
    </location>
</feature>
<dbReference type="InterPro" id="IPR027417">
    <property type="entry name" value="P-loop_NTPase"/>
</dbReference>
<keyword evidence="8" id="KW-1185">Reference proteome</keyword>
<proteinExistence type="inferred from homology"/>
<evidence type="ECO:0000259" key="6">
    <source>
        <dbReference type="Pfam" id="PF13476"/>
    </source>
</evidence>
<feature type="region of interest" description="Disordered" evidence="5">
    <location>
        <begin position="239"/>
        <end position="286"/>
    </location>
</feature>
<feature type="compositionally biased region" description="Basic and acidic residues" evidence="5">
    <location>
        <begin position="246"/>
        <end position="267"/>
    </location>
</feature>
<keyword evidence="7" id="KW-0269">Exonuclease</keyword>
<evidence type="ECO:0000256" key="3">
    <source>
        <dbReference type="ARBA" id="ARBA00013368"/>
    </source>
</evidence>
<dbReference type="Pfam" id="PF13558">
    <property type="entry name" value="SbcC_Walker_B"/>
    <property type="match status" value="1"/>
</dbReference>
<keyword evidence="7" id="KW-0378">Hydrolase</keyword>
<dbReference type="GO" id="GO:0006302">
    <property type="term" value="P:double-strand break repair"/>
    <property type="evidence" value="ECO:0007669"/>
    <property type="project" value="InterPro"/>
</dbReference>
<sequence>MRLHRLRLQAFGPFPGEHEIDFDGLGEAGLHLVHGPTGAGKTSILDAVCFAIFGALPGARAGVAAPASRFARGDVRPEVSLEMTVAGRRLRFVRSPEHERPKKRGEGTLRLRSTVRLEELREGSWSEVSSKVQEVQQHVDTALGLQLAQFAQVVLLPQGQFATFLHAGPDERAAVLRRLFDIQRFEDVERWFAESTSAAREQVAEQTRPLLEARSLVESVLSHLDDDDDDSADDLSETVVAQHGSRSRERAAAEDAGEVVEREVEDRAEVEEDDGAGATGASLPAVSDPVALRDHVAGLAAELGERATAAEEQSDAARSAFDTAREALTRGEQTRDLRARGERARAALQRLDSDEARAALAADRDELAAAQRALLVVAPLQQVAAAQTRHGEAAAVRDSAVPDFVPRGSAASAASDGDSGDSGAAAGGDPTSSAHDSPASRSAHRSPASRSAHRSPAAGDDGSPDGTPDDVPAPMSADDWLARLAVASPALHEHVTETRRVAARLRDAVRAAEELAAHRAEAVEQAAATERLRARESSLAAALTSVGDGAALPRAEQLVTACEAAQQRFDQLTERQRAARTSGEQLTARFDQHRDAKAAQDALQATWRGQVTARLALDLRDDEPCPVCGSLAHPDPAHGSDPELVSDAQLDAAAEATEHARVAEVEASRVAERAAERVEGGESELAAALSAVADLARGEGSPGAGTVSPPPQVRAVDLTEVAGWLTQVDRSARDWRRRCTAARDEHERLELELASLREELGDHADAVRQSELDRVAARARLRETAADVAAGSARARAARVEHDRRCACGGEPEVVAAEAGAGCWPLDDADELLALLGDIGESAAHPPEASGEGAGATGEGAGAAQSSAVAVQGTLDAFLLDGGQPSEASFDPTAATEGRAAADSLDAAATALDGAHRRRHDAVRDWSSAQREEAEAARALTAARDRLAAALTEAQLADPAAARAAQRDPRRIEELTRTIREREDARRDAARVLDDAEVARSFEADPPDVAALAQRVTQQQGRWTQAQRRAAQLERDARTVRSAGARIATAGEALAPLVERRDRLERLSAVVSGARGSEAELRMRLSAYVLAARLEHIVRLANDRLATMTSGRFRLVHDVSNGARNTRGGLGLKVDDAWTGEQRATASLSGGETFLASLALALALGDAIQHDAGGRPLQTLFVDEGFGSLDDESLDHVLDVLDQLREGGRTVGIVSHLAELRQRIPAQIEVRKSESGSSLHVQLPTDAAVPA</sequence>
<dbReference type="AlphaFoldDB" id="A0A542XBL6"/>
<evidence type="ECO:0000256" key="2">
    <source>
        <dbReference type="ARBA" id="ARBA00011322"/>
    </source>
</evidence>
<feature type="compositionally biased region" description="Low complexity" evidence="5">
    <location>
        <begin position="408"/>
        <end position="470"/>
    </location>
</feature>
<dbReference type="InterPro" id="IPR038729">
    <property type="entry name" value="Rad50/SbcC_AAA"/>
</dbReference>
<evidence type="ECO:0000256" key="4">
    <source>
        <dbReference type="SAM" id="Coils"/>
    </source>
</evidence>
<dbReference type="EMBL" id="VFOK01000001">
    <property type="protein sequence ID" value="TQL33136.1"/>
    <property type="molecule type" value="Genomic_DNA"/>
</dbReference>
<evidence type="ECO:0000256" key="1">
    <source>
        <dbReference type="ARBA" id="ARBA00006930"/>
    </source>
</evidence>
<feature type="region of interest" description="Disordered" evidence="5">
    <location>
        <begin position="406"/>
        <end position="475"/>
    </location>
</feature>
<dbReference type="OrthoDB" id="9795626at2"/>
<dbReference type="SUPFAM" id="SSF52540">
    <property type="entry name" value="P-loop containing nucleoside triphosphate hydrolases"/>
    <property type="match status" value="1"/>
</dbReference>
<dbReference type="Pfam" id="PF13476">
    <property type="entry name" value="AAA_23"/>
    <property type="match status" value="1"/>
</dbReference>
<dbReference type="GO" id="GO:0004527">
    <property type="term" value="F:exonuclease activity"/>
    <property type="evidence" value="ECO:0007669"/>
    <property type="project" value="UniProtKB-KW"/>
</dbReference>
<gene>
    <name evidence="7" type="ORF">FB554_1271</name>
</gene>
<evidence type="ECO:0000313" key="8">
    <source>
        <dbReference type="Proteomes" id="UP000318336"/>
    </source>
</evidence>
<comment type="caution">
    <text evidence="7">The sequence shown here is derived from an EMBL/GenBank/DDBJ whole genome shotgun (WGS) entry which is preliminary data.</text>
</comment>
<feature type="compositionally biased region" description="Gly residues" evidence="5">
    <location>
        <begin position="852"/>
        <end position="861"/>
    </location>
</feature>
<dbReference type="Gene3D" id="3.40.50.300">
    <property type="entry name" value="P-loop containing nucleotide triphosphate hydrolases"/>
    <property type="match status" value="2"/>
</dbReference>
<name>A0A542XBL6_9MICO</name>
<dbReference type="PANTHER" id="PTHR32114">
    <property type="entry name" value="ABC TRANSPORTER ABCH.3"/>
    <property type="match status" value="1"/>
</dbReference>
<feature type="region of interest" description="Disordered" evidence="5">
    <location>
        <begin position="843"/>
        <end position="867"/>
    </location>
</feature>
<keyword evidence="7" id="KW-0540">Nuclease</keyword>
<dbReference type="PANTHER" id="PTHR32114:SF2">
    <property type="entry name" value="ABC TRANSPORTER ABCH.3"/>
    <property type="match status" value="1"/>
</dbReference>
<evidence type="ECO:0000313" key="7">
    <source>
        <dbReference type="EMBL" id="TQL33136.1"/>
    </source>
</evidence>
<reference evidence="7 8" key="1">
    <citation type="submission" date="2019-06" db="EMBL/GenBank/DDBJ databases">
        <title>Sequencing the genomes of 1000 actinobacteria strains.</title>
        <authorList>
            <person name="Klenk H.-P."/>
        </authorList>
    </citation>
    <scope>NUCLEOTIDE SEQUENCE [LARGE SCALE GENOMIC DNA]</scope>
    <source>
        <strain evidence="7 8">DSM 24617</strain>
    </source>
</reference>
<comment type="subunit">
    <text evidence="2">Heterodimer of SbcC and SbcD.</text>
</comment>
<dbReference type="GO" id="GO:0016887">
    <property type="term" value="F:ATP hydrolysis activity"/>
    <property type="evidence" value="ECO:0007669"/>
    <property type="project" value="InterPro"/>
</dbReference>
<evidence type="ECO:0000256" key="5">
    <source>
        <dbReference type="SAM" id="MobiDB-lite"/>
    </source>
</evidence>
<accession>A0A542XBL6</accession>
<keyword evidence="4" id="KW-0175">Coiled coil</keyword>
<comment type="similarity">
    <text evidence="1">Belongs to the SMC family. SbcC subfamily.</text>
</comment>
<dbReference type="RefSeq" id="WP_142005195.1">
    <property type="nucleotide sequence ID" value="NZ_CAJTBP010000001.1"/>
</dbReference>